<dbReference type="Gene3D" id="3.40.190.10">
    <property type="entry name" value="Periplasmic binding protein-like II"/>
    <property type="match status" value="1"/>
</dbReference>
<dbReference type="PANTHER" id="PTHR30290">
    <property type="entry name" value="PERIPLASMIC BINDING COMPONENT OF ABC TRANSPORTER"/>
    <property type="match status" value="1"/>
</dbReference>
<dbReference type="Gene3D" id="3.10.105.10">
    <property type="entry name" value="Dipeptide-binding Protein, Domain 3"/>
    <property type="match status" value="1"/>
</dbReference>
<evidence type="ECO:0000259" key="3">
    <source>
        <dbReference type="Pfam" id="PF00496"/>
    </source>
</evidence>
<organism evidence="4 5">
    <name type="scientific">Aquabacterium soli</name>
    <dbReference type="NCBI Taxonomy" id="2493092"/>
    <lineage>
        <taxon>Bacteria</taxon>
        <taxon>Pseudomonadati</taxon>
        <taxon>Pseudomonadota</taxon>
        <taxon>Betaproteobacteria</taxon>
        <taxon>Burkholderiales</taxon>
        <taxon>Aquabacterium</taxon>
    </lineage>
</organism>
<evidence type="ECO:0000313" key="4">
    <source>
        <dbReference type="EMBL" id="RRS05825.1"/>
    </source>
</evidence>
<feature type="chain" id="PRO_5018655192" evidence="2">
    <location>
        <begin position="24"/>
        <end position="606"/>
    </location>
</feature>
<sequence length="606" mass="68202">MRLFWTFLLFSACLPTWAAHAYAQFGDIKYPAGFDHFDYVNPSAPKGGEISLIAPLRISNFDKYNPFTLKGTSPPGLSDLLFESLLTGTLDEPTTAYGLLAEDVAVAPDGLSVIFRLNPKARFSSGDAVLAVDVKTSFDRLVSKEASPVYKVAFGDVKGVTVLDRRTVRFDFRRRSAELPLLAGSVPIFSHKWGLQPDGKLKPFDKIITDQPISSGPYRIGRVTFGKDVTYERDPHYWAAQLNVRKGQFNFDRITYKIYQDDTARLEGYKAGEFDFIQISSAREWARRLTGVKFDNGELAKVEFKHRNAVGVQSYIFNTRLAKFKDSRVRQAIGLAMDFEWMNRQLFFNSYSRVRGYFTGGDFEAKGLPGPDELALLEPLRKHVRPEVFTQPVPQPPSTAAPSSLRANLRKARELLAQAGWTYRDGALRNAQGQPFTIELLDDISQGASMARVVTPFTQNLAKLGIEARYKVIDFALLQKRLDTFDFELMSLNLRGSLSPGADLLDQFSSKSAGTEGSSNFGGVKNEAVDQLLDKVLSATTRPEQIASLRSLDRVLRFEFYNVPAWYSGVHRISYRQRLFEQPAVAPTYYQAEDWALSTWWAAQKR</sequence>
<dbReference type="RefSeq" id="WP_125241732.1">
    <property type="nucleotide sequence ID" value="NZ_RSED01000002.1"/>
</dbReference>
<protein>
    <submittedName>
        <fullName evidence="4">ABC transporter substrate-binding protein</fullName>
    </submittedName>
</protein>
<evidence type="ECO:0000256" key="2">
    <source>
        <dbReference type="SAM" id="SignalP"/>
    </source>
</evidence>
<dbReference type="CDD" id="cd08497">
    <property type="entry name" value="MbnE-like"/>
    <property type="match status" value="1"/>
</dbReference>
<dbReference type="InterPro" id="IPR030678">
    <property type="entry name" value="Peptide/Ni-bd"/>
</dbReference>
<dbReference type="PANTHER" id="PTHR30290:SF64">
    <property type="entry name" value="ABC TRANSPORTER PERIPLASMIC BINDING PROTEIN"/>
    <property type="match status" value="1"/>
</dbReference>
<dbReference type="AlphaFoldDB" id="A0A3R8U6R1"/>
<dbReference type="GO" id="GO:0030288">
    <property type="term" value="C:outer membrane-bounded periplasmic space"/>
    <property type="evidence" value="ECO:0007669"/>
    <property type="project" value="TreeGrafter"/>
</dbReference>
<dbReference type="InterPro" id="IPR039424">
    <property type="entry name" value="SBP_5"/>
</dbReference>
<feature type="signal peptide" evidence="2">
    <location>
        <begin position="1"/>
        <end position="23"/>
    </location>
</feature>
<dbReference type="EMBL" id="RSED01000002">
    <property type="protein sequence ID" value="RRS05825.1"/>
    <property type="molecule type" value="Genomic_DNA"/>
</dbReference>
<dbReference type="GO" id="GO:0043190">
    <property type="term" value="C:ATP-binding cassette (ABC) transporter complex"/>
    <property type="evidence" value="ECO:0007669"/>
    <property type="project" value="InterPro"/>
</dbReference>
<dbReference type="Proteomes" id="UP000269265">
    <property type="component" value="Unassembled WGS sequence"/>
</dbReference>
<keyword evidence="5" id="KW-1185">Reference proteome</keyword>
<feature type="domain" description="Solute-binding protein family 5" evidence="3">
    <location>
        <begin position="97"/>
        <end position="513"/>
    </location>
</feature>
<evidence type="ECO:0000256" key="1">
    <source>
        <dbReference type="ARBA" id="ARBA00022729"/>
    </source>
</evidence>
<accession>A0A3R8U6R1</accession>
<proteinExistence type="predicted"/>
<dbReference type="OrthoDB" id="9803988at2"/>
<dbReference type="Pfam" id="PF00496">
    <property type="entry name" value="SBP_bac_5"/>
    <property type="match status" value="1"/>
</dbReference>
<name>A0A3R8U6R1_9BURK</name>
<gene>
    <name evidence="4" type="ORF">EIP75_02880</name>
</gene>
<keyword evidence="1 2" id="KW-0732">Signal</keyword>
<dbReference type="SUPFAM" id="SSF53850">
    <property type="entry name" value="Periplasmic binding protein-like II"/>
    <property type="match status" value="1"/>
</dbReference>
<reference evidence="4 5" key="1">
    <citation type="submission" date="2018-12" db="EMBL/GenBank/DDBJ databases">
        <title>The whole draft genome of Aquabacterium sp. SJQ9.</title>
        <authorList>
            <person name="Sun L."/>
            <person name="Gao X."/>
            <person name="Chen W."/>
            <person name="Huang K."/>
        </authorList>
    </citation>
    <scope>NUCLEOTIDE SEQUENCE [LARGE SCALE GENOMIC DNA]</scope>
    <source>
        <strain evidence="4 5">SJQ9</strain>
    </source>
</reference>
<dbReference type="GO" id="GO:1904680">
    <property type="term" value="F:peptide transmembrane transporter activity"/>
    <property type="evidence" value="ECO:0007669"/>
    <property type="project" value="TreeGrafter"/>
</dbReference>
<evidence type="ECO:0000313" key="5">
    <source>
        <dbReference type="Proteomes" id="UP000269265"/>
    </source>
</evidence>
<dbReference type="PIRSF" id="PIRSF002741">
    <property type="entry name" value="MppA"/>
    <property type="match status" value="1"/>
</dbReference>
<comment type="caution">
    <text evidence="4">The sequence shown here is derived from an EMBL/GenBank/DDBJ whole genome shotgun (WGS) entry which is preliminary data.</text>
</comment>
<dbReference type="GO" id="GO:0042884">
    <property type="term" value="P:microcin transport"/>
    <property type="evidence" value="ECO:0007669"/>
    <property type="project" value="TreeGrafter"/>
</dbReference>
<dbReference type="InterPro" id="IPR000914">
    <property type="entry name" value="SBP_5_dom"/>
</dbReference>
<dbReference type="GO" id="GO:0015833">
    <property type="term" value="P:peptide transport"/>
    <property type="evidence" value="ECO:0007669"/>
    <property type="project" value="TreeGrafter"/>
</dbReference>